<reference evidence="1 2" key="1">
    <citation type="journal article" date="2021" name="Elife">
        <title>Chloroplast acquisition without the gene transfer in kleptoplastic sea slugs, Plakobranchus ocellatus.</title>
        <authorList>
            <person name="Maeda T."/>
            <person name="Takahashi S."/>
            <person name="Yoshida T."/>
            <person name="Shimamura S."/>
            <person name="Takaki Y."/>
            <person name="Nagai Y."/>
            <person name="Toyoda A."/>
            <person name="Suzuki Y."/>
            <person name="Arimoto A."/>
            <person name="Ishii H."/>
            <person name="Satoh N."/>
            <person name="Nishiyama T."/>
            <person name="Hasebe M."/>
            <person name="Maruyama T."/>
            <person name="Minagawa J."/>
            <person name="Obokata J."/>
            <person name="Shigenobu S."/>
        </authorList>
    </citation>
    <scope>NUCLEOTIDE SEQUENCE [LARGE SCALE GENOMIC DNA]</scope>
</reference>
<keyword evidence="2" id="KW-1185">Reference proteome</keyword>
<sequence length="124" mass="14032">MTLTDDVSIIQGQAVQIDAGPGSWSCRSPIWHDVLSDSEEFLVWPNIQIAASTHQAQRWKSLDREHSGHLLWPRLLQKMDTPDFYRSGPCKDVKHPEGKVPNPERHAAYHGASLTLGTLYIPHR</sequence>
<comment type="caution">
    <text evidence="1">The sequence shown here is derived from an EMBL/GenBank/DDBJ whole genome shotgun (WGS) entry which is preliminary data.</text>
</comment>
<dbReference type="EMBL" id="BMAT01012633">
    <property type="protein sequence ID" value="GFR95799.1"/>
    <property type="molecule type" value="Genomic_DNA"/>
</dbReference>
<dbReference type="Proteomes" id="UP000762676">
    <property type="component" value="Unassembled WGS sequence"/>
</dbReference>
<organism evidence="1 2">
    <name type="scientific">Elysia marginata</name>
    <dbReference type="NCBI Taxonomy" id="1093978"/>
    <lineage>
        <taxon>Eukaryota</taxon>
        <taxon>Metazoa</taxon>
        <taxon>Spiralia</taxon>
        <taxon>Lophotrochozoa</taxon>
        <taxon>Mollusca</taxon>
        <taxon>Gastropoda</taxon>
        <taxon>Heterobranchia</taxon>
        <taxon>Euthyneura</taxon>
        <taxon>Panpulmonata</taxon>
        <taxon>Sacoglossa</taxon>
        <taxon>Placobranchoidea</taxon>
        <taxon>Plakobranchidae</taxon>
        <taxon>Elysia</taxon>
    </lineage>
</organism>
<protein>
    <submittedName>
        <fullName evidence="1">Uncharacterized protein</fullName>
    </submittedName>
</protein>
<gene>
    <name evidence="1" type="ORF">ElyMa_006281900</name>
</gene>
<dbReference type="AlphaFoldDB" id="A0AAV4HDZ0"/>
<name>A0AAV4HDZ0_9GAST</name>
<evidence type="ECO:0000313" key="1">
    <source>
        <dbReference type="EMBL" id="GFR95799.1"/>
    </source>
</evidence>
<proteinExistence type="predicted"/>
<accession>A0AAV4HDZ0</accession>
<evidence type="ECO:0000313" key="2">
    <source>
        <dbReference type="Proteomes" id="UP000762676"/>
    </source>
</evidence>